<dbReference type="EMBL" id="CP003235">
    <property type="protein sequence ID" value="AFC27466.1"/>
    <property type="molecule type" value="Genomic_DNA"/>
</dbReference>
<comment type="subcellular location">
    <subcellularLocation>
        <location evidence="9">Cytoplasm</location>
    </subcellularLocation>
</comment>
<keyword evidence="5 9" id="KW-0093">Biotin biosynthesis</keyword>
<reference evidence="10 11" key="1">
    <citation type="journal article" date="2012" name="J. Bacteriol.">
        <title>Complete Genome Sequence of Paenibacillus mucilaginosus 3016, a Bacterium Functional as Microbial Fertilizer.</title>
        <authorList>
            <person name="Ma M."/>
            <person name="Wang Z."/>
            <person name="Li L."/>
            <person name="Jiang X."/>
            <person name="Guan D."/>
            <person name="Cao F."/>
            <person name="Chen H."/>
            <person name="Wang X."/>
            <person name="Shen D."/>
            <person name="Du B."/>
            <person name="Li J."/>
        </authorList>
    </citation>
    <scope>NUCLEOTIDE SEQUENCE [LARGE SCALE GENOMIC DNA]</scope>
    <source>
        <strain evidence="10 11">3016</strain>
    </source>
</reference>
<evidence type="ECO:0000256" key="5">
    <source>
        <dbReference type="ARBA" id="ARBA00022756"/>
    </source>
</evidence>
<dbReference type="NCBIfam" id="TIGR00347">
    <property type="entry name" value="bioD"/>
    <property type="match status" value="1"/>
</dbReference>
<feature type="binding site" evidence="9">
    <location>
        <position position="17"/>
    </location>
    <ligand>
        <name>Mg(2+)</name>
        <dbReference type="ChEBI" id="CHEBI:18420"/>
    </ligand>
</feature>
<dbReference type="Proteomes" id="UP000007523">
    <property type="component" value="Chromosome"/>
</dbReference>
<comment type="cofactor">
    <cofactor evidence="9">
        <name>Mg(2+)</name>
        <dbReference type="ChEBI" id="CHEBI:18420"/>
    </cofactor>
</comment>
<dbReference type="UniPathway" id="UPA00078">
    <property type="reaction ID" value="UER00161"/>
</dbReference>
<evidence type="ECO:0000313" key="11">
    <source>
        <dbReference type="Proteomes" id="UP000007523"/>
    </source>
</evidence>
<gene>
    <name evidence="9" type="primary">bioD</name>
    <name evidence="10" type="ORF">PM3016_499</name>
</gene>
<sequence length="251" mass="27547">MGKGLFITGTDTEVGKTWVTSVLAAAAARRISLHNAGQGTVLSNPLHLWKPIQSGSQPGDPRADSFRLLRGSGIEQTEEETVTYSLKAPLAPWMAARRAGTLIPWEELLAEGERKLASYPRLLVEGAGGLLVPLTERYTVADLAAAMGLPLLIVARTRLGTVNHTLLTIEAARQRGLRIAGVLLNGYPGDDDLALSETIEMIEQFGSVPVLGVFPQLEEEPVSMEEWEAWRDQWIEIVESRIRMDEIMSFF</sequence>
<dbReference type="HAMAP" id="MF_00336">
    <property type="entry name" value="BioD"/>
    <property type="match status" value="1"/>
</dbReference>
<evidence type="ECO:0000256" key="7">
    <source>
        <dbReference type="ARBA" id="ARBA00022842"/>
    </source>
</evidence>
<feature type="binding site" evidence="9">
    <location>
        <position position="54"/>
    </location>
    <ligand>
        <name>substrate</name>
    </ligand>
</feature>
<dbReference type="STRING" id="1116391.PM3016_499"/>
<comment type="pathway">
    <text evidence="9">Cofactor biosynthesis; biotin biosynthesis; biotin from 7,8-diaminononanoate: step 1/2.</text>
</comment>
<comment type="catalytic activity">
    <reaction evidence="9">
        <text>(7R,8S)-7,8-diammoniononanoate + CO2 + ATP = (4R,5S)-dethiobiotin + ADP + phosphate + 3 H(+)</text>
        <dbReference type="Rhea" id="RHEA:15805"/>
        <dbReference type="ChEBI" id="CHEBI:15378"/>
        <dbReference type="ChEBI" id="CHEBI:16526"/>
        <dbReference type="ChEBI" id="CHEBI:30616"/>
        <dbReference type="ChEBI" id="CHEBI:43474"/>
        <dbReference type="ChEBI" id="CHEBI:149469"/>
        <dbReference type="ChEBI" id="CHEBI:149473"/>
        <dbReference type="ChEBI" id="CHEBI:456216"/>
        <dbReference type="EC" id="6.3.3.3"/>
    </reaction>
</comment>
<feature type="binding site" evidence="9">
    <location>
        <begin position="215"/>
        <end position="217"/>
    </location>
    <ligand>
        <name>ATP</name>
        <dbReference type="ChEBI" id="CHEBI:30616"/>
    </ligand>
</feature>
<dbReference type="PANTHER" id="PTHR43210:SF2">
    <property type="entry name" value="ATP-DEPENDENT DETHIOBIOTIN SYNTHETASE BIOD 2"/>
    <property type="match status" value="1"/>
</dbReference>
<evidence type="ECO:0000256" key="9">
    <source>
        <dbReference type="HAMAP-Rule" id="MF_00336"/>
    </source>
</evidence>
<keyword evidence="2 9" id="KW-0436">Ligase</keyword>
<keyword evidence="1 9" id="KW-0963">Cytoplasm</keyword>
<protein>
    <recommendedName>
        <fullName evidence="9">ATP-dependent dethiobiotin synthetase BioD</fullName>
        <ecNumber evidence="9">6.3.3.3</ecNumber>
    </recommendedName>
    <alternativeName>
        <fullName evidence="9">DTB synthetase</fullName>
        <shortName evidence="9">DTBS</shortName>
    </alternativeName>
    <alternativeName>
        <fullName evidence="9">Dethiobiotin synthase</fullName>
    </alternativeName>
</protein>
<feature type="binding site" evidence="9">
    <location>
        <position position="64"/>
    </location>
    <ligand>
        <name>Mg(2+)</name>
        <dbReference type="ChEBI" id="CHEBI:18420"/>
    </ligand>
</feature>
<keyword evidence="6 9" id="KW-0067">ATP-binding</keyword>
<dbReference type="CDD" id="cd03109">
    <property type="entry name" value="DTBS"/>
    <property type="match status" value="1"/>
</dbReference>
<dbReference type="GO" id="GO:0004141">
    <property type="term" value="F:dethiobiotin synthase activity"/>
    <property type="evidence" value="ECO:0007669"/>
    <property type="project" value="UniProtKB-UniRule"/>
</dbReference>
<dbReference type="AlphaFoldDB" id="H6NSP5"/>
<dbReference type="HOGENOM" id="CLU_072551_3_1_9"/>
<organism evidence="10 11">
    <name type="scientific">Paenibacillus mucilaginosus 3016</name>
    <dbReference type="NCBI Taxonomy" id="1116391"/>
    <lineage>
        <taxon>Bacteria</taxon>
        <taxon>Bacillati</taxon>
        <taxon>Bacillota</taxon>
        <taxon>Bacilli</taxon>
        <taxon>Bacillales</taxon>
        <taxon>Paenibacillaceae</taxon>
        <taxon>Paenibacillus</taxon>
    </lineage>
</organism>
<comment type="function">
    <text evidence="9">Catalyzes a mechanistically unusual reaction, the ATP-dependent insertion of CO2 between the N7 and N8 nitrogen atoms of 7,8-diaminopelargonic acid (DAPA, also called 7,8-diammoniononanoate) to form a ureido ring.</text>
</comment>
<dbReference type="Pfam" id="PF13500">
    <property type="entry name" value="AAA_26"/>
    <property type="match status" value="1"/>
</dbReference>
<evidence type="ECO:0000256" key="1">
    <source>
        <dbReference type="ARBA" id="ARBA00022490"/>
    </source>
</evidence>
<comment type="subunit">
    <text evidence="9">Homodimer.</text>
</comment>
<dbReference type="RefSeq" id="WP_014368333.1">
    <property type="nucleotide sequence ID" value="NC_016935.1"/>
</dbReference>
<accession>H6NSP5</accession>
<evidence type="ECO:0000256" key="8">
    <source>
        <dbReference type="ARBA" id="ARBA00047386"/>
    </source>
</evidence>
<keyword evidence="4 9" id="KW-0547">Nucleotide-binding</keyword>
<dbReference type="GO" id="GO:0005524">
    <property type="term" value="F:ATP binding"/>
    <property type="evidence" value="ECO:0007669"/>
    <property type="project" value="UniProtKB-UniRule"/>
</dbReference>
<evidence type="ECO:0000256" key="2">
    <source>
        <dbReference type="ARBA" id="ARBA00022598"/>
    </source>
</evidence>
<dbReference type="Gene3D" id="3.40.50.300">
    <property type="entry name" value="P-loop containing nucleotide triphosphate hydrolases"/>
    <property type="match status" value="1"/>
</dbReference>
<evidence type="ECO:0000256" key="6">
    <source>
        <dbReference type="ARBA" id="ARBA00022840"/>
    </source>
</evidence>
<name>H6NSP5_9BACL</name>
<dbReference type="KEGG" id="pmq:PM3016_499"/>
<proteinExistence type="inferred from homology"/>
<dbReference type="PANTHER" id="PTHR43210">
    <property type="entry name" value="DETHIOBIOTIN SYNTHETASE"/>
    <property type="match status" value="1"/>
</dbReference>
<comment type="similarity">
    <text evidence="9">Belongs to the dethiobiotin synthetase family.</text>
</comment>
<keyword evidence="7 9" id="KW-0460">Magnesium</keyword>
<dbReference type="GO" id="GO:0009102">
    <property type="term" value="P:biotin biosynthetic process"/>
    <property type="evidence" value="ECO:0007669"/>
    <property type="project" value="UniProtKB-UniRule"/>
</dbReference>
<dbReference type="PIRSF" id="PIRSF006755">
    <property type="entry name" value="DTB_synth"/>
    <property type="match status" value="1"/>
</dbReference>
<evidence type="ECO:0000256" key="3">
    <source>
        <dbReference type="ARBA" id="ARBA00022723"/>
    </source>
</evidence>
<dbReference type="InterPro" id="IPR004472">
    <property type="entry name" value="DTB_synth_BioD"/>
</dbReference>
<feature type="binding site" evidence="9">
    <location>
        <begin position="125"/>
        <end position="128"/>
    </location>
    <ligand>
        <name>ATP</name>
        <dbReference type="ChEBI" id="CHEBI:30616"/>
    </ligand>
</feature>
<dbReference type="GO" id="GO:0005829">
    <property type="term" value="C:cytosol"/>
    <property type="evidence" value="ECO:0007669"/>
    <property type="project" value="TreeGrafter"/>
</dbReference>
<keyword evidence="11" id="KW-1185">Reference proteome</keyword>
<comment type="caution">
    <text evidence="9">Lacks conserved residue(s) required for the propagation of feature annotation.</text>
</comment>
<dbReference type="GO" id="GO:0000287">
    <property type="term" value="F:magnesium ion binding"/>
    <property type="evidence" value="ECO:0007669"/>
    <property type="project" value="UniProtKB-UniRule"/>
</dbReference>
<feature type="binding site" evidence="9">
    <location>
        <position position="64"/>
    </location>
    <ligand>
        <name>ATP</name>
        <dbReference type="ChEBI" id="CHEBI:30616"/>
    </ligand>
</feature>
<dbReference type="EC" id="6.3.3.3" evidence="9"/>
<feature type="binding site" evidence="9">
    <location>
        <position position="219"/>
    </location>
    <ligand>
        <name>ATP</name>
        <dbReference type="ChEBI" id="CHEBI:30616"/>
    </ligand>
</feature>
<dbReference type="SUPFAM" id="SSF52540">
    <property type="entry name" value="P-loop containing nucleoside triphosphate hydrolases"/>
    <property type="match status" value="1"/>
</dbReference>
<feature type="active site" evidence="9">
    <location>
        <position position="50"/>
    </location>
</feature>
<evidence type="ECO:0000313" key="10">
    <source>
        <dbReference type="EMBL" id="AFC27466.1"/>
    </source>
</evidence>
<keyword evidence="3 9" id="KW-0479">Metal-binding</keyword>
<evidence type="ECO:0000256" key="4">
    <source>
        <dbReference type="ARBA" id="ARBA00022741"/>
    </source>
</evidence>
<feature type="binding site" evidence="9">
    <location>
        <position position="125"/>
    </location>
    <ligand>
        <name>Mg(2+)</name>
        <dbReference type="ChEBI" id="CHEBI:18420"/>
    </ligand>
</feature>
<dbReference type="InterPro" id="IPR027417">
    <property type="entry name" value="P-loop_NTPase"/>
</dbReference>
<comment type="catalytic activity">
    <reaction evidence="8">
        <text>(7R,8S)-8-amino-7-(carboxyamino)nonanoate + ATP = (4R,5S)-dethiobiotin + ADP + phosphate + H(+)</text>
        <dbReference type="Rhea" id="RHEA:63684"/>
        <dbReference type="ChEBI" id="CHEBI:15378"/>
        <dbReference type="ChEBI" id="CHEBI:30616"/>
        <dbReference type="ChEBI" id="CHEBI:43474"/>
        <dbReference type="ChEBI" id="CHEBI:149470"/>
        <dbReference type="ChEBI" id="CHEBI:149473"/>
        <dbReference type="ChEBI" id="CHEBI:456216"/>
    </reaction>
</comment>